<gene>
    <name evidence="2" type="ORF">C1H46_002192</name>
</gene>
<keyword evidence="1" id="KW-0472">Membrane</keyword>
<keyword evidence="3" id="KW-1185">Reference proteome</keyword>
<dbReference type="Proteomes" id="UP000315295">
    <property type="component" value="Unassembled WGS sequence"/>
</dbReference>
<keyword evidence="1" id="KW-1133">Transmembrane helix</keyword>
<evidence type="ECO:0000313" key="3">
    <source>
        <dbReference type="Proteomes" id="UP000315295"/>
    </source>
</evidence>
<feature type="transmembrane region" description="Helical" evidence="1">
    <location>
        <begin position="108"/>
        <end position="125"/>
    </location>
</feature>
<dbReference type="AlphaFoldDB" id="A0A540NML9"/>
<comment type="caution">
    <text evidence="2">The sequence shown here is derived from an EMBL/GenBank/DDBJ whole genome shotgun (WGS) entry which is preliminary data.</text>
</comment>
<keyword evidence="1" id="KW-0812">Transmembrane</keyword>
<dbReference type="EMBL" id="VIEB01000021">
    <property type="protein sequence ID" value="TQE12267.1"/>
    <property type="molecule type" value="Genomic_DNA"/>
</dbReference>
<evidence type="ECO:0000256" key="1">
    <source>
        <dbReference type="SAM" id="Phobius"/>
    </source>
</evidence>
<name>A0A540NML9_MALBA</name>
<reference evidence="2 3" key="1">
    <citation type="journal article" date="2019" name="G3 (Bethesda)">
        <title>Sequencing of a Wild Apple (Malus baccata) Genome Unravels the Differences Between Cultivated and Wild Apple Species Regarding Disease Resistance and Cold Tolerance.</title>
        <authorList>
            <person name="Chen X."/>
        </authorList>
    </citation>
    <scope>NUCLEOTIDE SEQUENCE [LARGE SCALE GENOMIC DNA]</scope>
    <source>
        <strain evidence="3">cv. Shandingzi</strain>
        <tissue evidence="2">Leaves</tissue>
    </source>
</reference>
<protein>
    <submittedName>
        <fullName evidence="2">Uncharacterized protein</fullName>
    </submittedName>
</protein>
<organism evidence="2 3">
    <name type="scientific">Malus baccata</name>
    <name type="common">Siberian crab apple</name>
    <name type="synonym">Pyrus baccata</name>
    <dbReference type="NCBI Taxonomy" id="106549"/>
    <lineage>
        <taxon>Eukaryota</taxon>
        <taxon>Viridiplantae</taxon>
        <taxon>Streptophyta</taxon>
        <taxon>Embryophyta</taxon>
        <taxon>Tracheophyta</taxon>
        <taxon>Spermatophyta</taxon>
        <taxon>Magnoliopsida</taxon>
        <taxon>eudicotyledons</taxon>
        <taxon>Gunneridae</taxon>
        <taxon>Pentapetalae</taxon>
        <taxon>rosids</taxon>
        <taxon>fabids</taxon>
        <taxon>Rosales</taxon>
        <taxon>Rosaceae</taxon>
        <taxon>Amygdaloideae</taxon>
        <taxon>Maleae</taxon>
        <taxon>Malus</taxon>
    </lineage>
</organism>
<accession>A0A540NML9</accession>
<evidence type="ECO:0000313" key="2">
    <source>
        <dbReference type="EMBL" id="TQE12267.1"/>
    </source>
</evidence>
<proteinExistence type="predicted"/>
<sequence>MVCEIDRREQQILGGVLVKNLRKLVKARHDERNRGTLVRYYDTAPGPSTTRAAKIQKTRMDLLVYGRGANKNKLVVHTMYPPANRSNPPKSFLGFFSGIYSFAHWKKVGVLLLLLAFAATAVWVLNV</sequence>